<feature type="compositionally biased region" description="Low complexity" evidence="1">
    <location>
        <begin position="509"/>
        <end position="526"/>
    </location>
</feature>
<protein>
    <recommendedName>
        <fullName evidence="2">DH domain-containing protein</fullName>
    </recommendedName>
</protein>
<feature type="compositionally biased region" description="Polar residues" evidence="1">
    <location>
        <begin position="749"/>
        <end position="775"/>
    </location>
</feature>
<feature type="compositionally biased region" description="Basic and acidic residues" evidence="1">
    <location>
        <begin position="653"/>
        <end position="669"/>
    </location>
</feature>
<dbReference type="SUPFAM" id="SSF48065">
    <property type="entry name" value="DBL homology domain (DH-domain)"/>
    <property type="match status" value="1"/>
</dbReference>
<feature type="compositionally biased region" description="Basic and acidic residues" evidence="1">
    <location>
        <begin position="399"/>
        <end position="411"/>
    </location>
</feature>
<feature type="compositionally biased region" description="Basic and acidic residues" evidence="1">
    <location>
        <begin position="366"/>
        <end position="383"/>
    </location>
</feature>
<accession>A0A0B7FAS9</accession>
<feature type="domain" description="DH" evidence="2">
    <location>
        <begin position="1046"/>
        <end position="1235"/>
    </location>
</feature>
<dbReference type="STRING" id="1108050.A0A0B7FAS9"/>
<dbReference type="SMART" id="SM00325">
    <property type="entry name" value="RhoGEF"/>
    <property type="match status" value="1"/>
</dbReference>
<feature type="compositionally biased region" description="Low complexity" evidence="1">
    <location>
        <begin position="125"/>
        <end position="137"/>
    </location>
</feature>
<feature type="compositionally biased region" description="Polar residues" evidence="1">
    <location>
        <begin position="317"/>
        <end position="336"/>
    </location>
</feature>
<dbReference type="InterPro" id="IPR000219">
    <property type="entry name" value="DH_dom"/>
</dbReference>
<feature type="region of interest" description="Disordered" evidence="1">
    <location>
        <begin position="1286"/>
        <end position="1329"/>
    </location>
</feature>
<gene>
    <name evidence="3" type="ORF">RSOLAG1IB_06300</name>
</gene>
<feature type="compositionally biased region" description="Basic and acidic residues" evidence="1">
    <location>
        <begin position="264"/>
        <end position="283"/>
    </location>
</feature>
<dbReference type="GO" id="GO:0005737">
    <property type="term" value="C:cytoplasm"/>
    <property type="evidence" value="ECO:0007669"/>
    <property type="project" value="TreeGrafter"/>
</dbReference>
<feature type="compositionally biased region" description="Polar residues" evidence="1">
    <location>
        <begin position="686"/>
        <end position="704"/>
    </location>
</feature>
<feature type="compositionally biased region" description="Basic and acidic residues" evidence="1">
    <location>
        <begin position="165"/>
        <end position="174"/>
    </location>
</feature>
<dbReference type="Pfam" id="PF00621">
    <property type="entry name" value="RhoGEF"/>
    <property type="match status" value="1"/>
</dbReference>
<feature type="compositionally biased region" description="Low complexity" evidence="1">
    <location>
        <begin position="69"/>
        <end position="83"/>
    </location>
</feature>
<reference evidence="3 4" key="1">
    <citation type="submission" date="2014-11" db="EMBL/GenBank/DDBJ databases">
        <authorList>
            <person name="Wibberg Daniel"/>
        </authorList>
    </citation>
    <scope>NUCLEOTIDE SEQUENCE [LARGE SCALE GENOMIC DNA]</scope>
    <source>
        <strain evidence="3">Rhizoctonia solani AG1-IB 7/3/14</strain>
    </source>
</reference>
<evidence type="ECO:0000256" key="1">
    <source>
        <dbReference type="SAM" id="MobiDB-lite"/>
    </source>
</evidence>
<dbReference type="InterPro" id="IPR051092">
    <property type="entry name" value="FYVE_RhoGEF_PH"/>
</dbReference>
<dbReference type="GO" id="GO:0005085">
    <property type="term" value="F:guanyl-nucleotide exchange factor activity"/>
    <property type="evidence" value="ECO:0007669"/>
    <property type="project" value="InterPro"/>
</dbReference>
<feature type="compositionally biased region" description="Basic and acidic residues" evidence="1">
    <location>
        <begin position="786"/>
        <end position="806"/>
    </location>
</feature>
<keyword evidence="4" id="KW-1185">Reference proteome</keyword>
<dbReference type="InterPro" id="IPR035899">
    <property type="entry name" value="DBL_dom_sf"/>
</dbReference>
<feature type="region of interest" description="Disordered" evidence="1">
    <location>
        <begin position="1"/>
        <end position="592"/>
    </location>
</feature>
<dbReference type="Gene3D" id="1.20.900.10">
    <property type="entry name" value="Dbl homology (DH) domain"/>
    <property type="match status" value="1"/>
</dbReference>
<feature type="compositionally biased region" description="Polar residues" evidence="1">
    <location>
        <begin position="809"/>
        <end position="820"/>
    </location>
</feature>
<dbReference type="Proteomes" id="UP000059188">
    <property type="component" value="Unassembled WGS sequence"/>
</dbReference>
<feature type="compositionally biased region" description="Polar residues" evidence="1">
    <location>
        <begin position="911"/>
        <end position="924"/>
    </location>
</feature>
<feature type="compositionally biased region" description="Polar residues" evidence="1">
    <location>
        <begin position="227"/>
        <end position="259"/>
    </location>
</feature>
<feature type="compositionally biased region" description="Polar residues" evidence="1">
    <location>
        <begin position="1310"/>
        <end position="1329"/>
    </location>
</feature>
<evidence type="ECO:0000313" key="3">
    <source>
        <dbReference type="EMBL" id="CEL53333.1"/>
    </source>
</evidence>
<feature type="compositionally biased region" description="Polar residues" evidence="1">
    <location>
        <begin position="95"/>
        <end position="117"/>
    </location>
</feature>
<feature type="region of interest" description="Disordered" evidence="1">
    <location>
        <begin position="852"/>
        <end position="924"/>
    </location>
</feature>
<feature type="compositionally biased region" description="Basic and acidic residues" evidence="1">
    <location>
        <begin position="533"/>
        <end position="543"/>
    </location>
</feature>
<dbReference type="OrthoDB" id="1716625at2759"/>
<sequence>MRRGSRYAGVAPPSQEWNDDVASDYSQDDNARQPSSVTNMHLRPSSREKPTGIPRPGVQTLRTPNTANSSRVRSYSSSSSADSRTVDESIPPVPQISQARSRTETSVNAEDVQNTGAGYSHDRPQSSFSRRPSSISRPRSRSHSKTSYISSENPPPLPGSNSDSDSTRDVEQTPRRASWAKDRRRFTNATPTGTTKVPIVNENSNLLTVGDRIGRYDQPPTPIASGRRSSLKQPSNFRNSTVLPTTSHQAPSRIPSFSSVPIREVTKPRQSSERDIDIGHTSHTDPSFGKASLDQTPSYREGRATPQVGSGRGSYQLDASNTSRTPNAIRSETFKQPQVEAGSVSGRNPRFRNRQSVVHPEPLVDEGTREPEPIIISSKRDADLPPSPFAQSDMIADCRVGKENKDERSEQPDTISSPVETVLIGSAPDPQPNVTPNSKLAPDLVRSTRESSVYALPVPVVSPPPGGRRLSEPSPKNSTPVLSARVQSPIYREPPPNIIQRLARHASFSGGKSPKKSNVPKSPKLSGTPKSTLEVDHNAHEPPFDLELETPRAAAGTDSGRKVSNSTTQFGSLNRQRSLQGTENQSAMYSRTVEQDLRKLHPKVIEDVTGSNAEKLGSPFMGDGSPRFGIDERFRSPKKRTKSGLRNDASEPNDDRSQELLEYYGHDAMKNNTADYYIEGPPIGTVLSSPGHTQKETTSSSPKAQSKRRSQYQYTSRTRPGTVKQRGSDGLPGVSSDTSDDRTPIARPQTRSSSFVSPPIITRTSVTSLESSTRSEFSDSEQEADESGHLRADVYRKESGSEKGMEGSRTPTSVRFSPQPITYEPNQQIEQAGNMMRTGGPQTNRGTIEYKVSSFGGKGRSTYRTSQLPVSRQRKTNSALFRALEQPYDGSSSNTMVSSGSSSAAEESDSPTKTNSEYTTTKASTEGLHTISSISSSLDGHGVGNIRWSDTHELSGAAEALFYNIQKSHSGQDSKLIAVDPNEGSTSNIIKDPSYSIPVVYNKTTFGKRRMSTQDKRKAIHESWRASIEEAEFERLEKVYDPMEMRRQELVWDFHHSERLFVESMRTLIDLFVQPLRAQDKRTWIAGLSPEVMKLFDWLDDISNLHEQLLDALEIMRKDHEHIIVLFSETVQPFIPLMELYQPYIVHMDETIKQIVAMTLDPASDFGEFVRMQSALLRCGESLEEMMKHPLSHLQEYVPFFQTLLTLTPRTHPDYFPSFSLLHSMHGMVSVLNEVKAREEEYELTKSLLSRVRGLPSRFMLVTRESRLLAQGPLNRVHVGGEGFPEERLASTSNQSGILPTRRSRARSVSRPTTITSLTEPPRGSTSSCGTHLKHPFTGYNLYSNAPYNGCQDGRPSLSERSRTTGLCASNILPQPLDIGNPEEVEIYALVFTDYIIITKKATFNGAPQSLMRCSNDQWNMLESLGVFRVLGVTDYHGCYGKNNSFILVVL</sequence>
<organism evidence="3 4">
    <name type="scientific">Thanatephorus cucumeris (strain AG1-IB / isolate 7/3/14)</name>
    <name type="common">Lettuce bottom rot fungus</name>
    <name type="synonym">Rhizoctonia solani</name>
    <dbReference type="NCBI Taxonomy" id="1108050"/>
    <lineage>
        <taxon>Eukaryota</taxon>
        <taxon>Fungi</taxon>
        <taxon>Dikarya</taxon>
        <taxon>Basidiomycota</taxon>
        <taxon>Agaricomycotina</taxon>
        <taxon>Agaricomycetes</taxon>
        <taxon>Cantharellales</taxon>
        <taxon>Ceratobasidiaceae</taxon>
        <taxon>Rhizoctonia</taxon>
        <taxon>Rhizoctonia solani AG-1</taxon>
    </lineage>
</organism>
<feature type="region of interest" description="Disordered" evidence="1">
    <location>
        <begin position="608"/>
        <end position="820"/>
    </location>
</feature>
<evidence type="ECO:0000259" key="2">
    <source>
        <dbReference type="PROSITE" id="PS50010"/>
    </source>
</evidence>
<dbReference type="PANTHER" id="PTHR12673:SF159">
    <property type="entry name" value="LD03170P"/>
    <property type="match status" value="1"/>
</dbReference>
<dbReference type="PANTHER" id="PTHR12673">
    <property type="entry name" value="FACIOGENITAL DYSPLASIA PROTEIN"/>
    <property type="match status" value="1"/>
</dbReference>
<dbReference type="PROSITE" id="PS50010">
    <property type="entry name" value="DH_2"/>
    <property type="match status" value="1"/>
</dbReference>
<evidence type="ECO:0000313" key="4">
    <source>
        <dbReference type="Proteomes" id="UP000059188"/>
    </source>
</evidence>
<feature type="compositionally biased region" description="Polar residues" evidence="1">
    <location>
        <begin position="562"/>
        <end position="589"/>
    </location>
</feature>
<dbReference type="EMBL" id="LN679111">
    <property type="protein sequence ID" value="CEL53333.1"/>
    <property type="molecule type" value="Genomic_DNA"/>
</dbReference>
<name>A0A0B7FAS9_THACB</name>
<feature type="compositionally biased region" description="Low complexity" evidence="1">
    <location>
        <begin position="889"/>
        <end position="905"/>
    </location>
</feature>
<feature type="compositionally biased region" description="Polar residues" evidence="1">
    <location>
        <begin position="187"/>
        <end position="207"/>
    </location>
</feature>
<proteinExistence type="predicted"/>